<proteinExistence type="predicted"/>
<evidence type="ECO:0000259" key="1">
    <source>
        <dbReference type="Pfam" id="PF00561"/>
    </source>
</evidence>
<dbReference type="PANTHER" id="PTHR43798">
    <property type="entry name" value="MONOACYLGLYCEROL LIPASE"/>
    <property type="match status" value="1"/>
</dbReference>
<evidence type="ECO:0000313" key="2">
    <source>
        <dbReference type="EMBL" id="KQH85366.1"/>
    </source>
</evidence>
<dbReference type="InterPro" id="IPR000073">
    <property type="entry name" value="AB_hydrolase_1"/>
</dbReference>
<organism evidence="2 3">
    <name type="scientific">Vibrio furnissii</name>
    <dbReference type="NCBI Taxonomy" id="29494"/>
    <lineage>
        <taxon>Bacteria</taxon>
        <taxon>Pseudomonadati</taxon>
        <taxon>Pseudomonadota</taxon>
        <taxon>Gammaproteobacteria</taxon>
        <taxon>Vibrionales</taxon>
        <taxon>Vibrionaceae</taxon>
        <taxon>Vibrio</taxon>
    </lineage>
</organism>
<dbReference type="Proteomes" id="UP000051221">
    <property type="component" value="Unassembled WGS sequence"/>
</dbReference>
<accession>A0A0Q2RN05</accession>
<dbReference type="SUPFAM" id="SSF53474">
    <property type="entry name" value="alpha/beta-Hydrolases"/>
    <property type="match status" value="1"/>
</dbReference>
<keyword evidence="3" id="KW-1185">Reference proteome</keyword>
<dbReference type="AlphaFoldDB" id="A0A0Q2RN05"/>
<evidence type="ECO:0000313" key="3">
    <source>
        <dbReference type="Proteomes" id="UP000051221"/>
    </source>
</evidence>
<comment type="caution">
    <text evidence="2">The sequence shown here is derived from an EMBL/GenBank/DDBJ whole genome shotgun (WGS) entry which is preliminary data.</text>
</comment>
<gene>
    <name evidence="2" type="ORF">AMR76_12710</name>
</gene>
<dbReference type="OrthoDB" id="149912at2"/>
<dbReference type="PRINTS" id="PR00111">
    <property type="entry name" value="ABHYDROLASE"/>
</dbReference>
<feature type="domain" description="AB hydrolase-1" evidence="1">
    <location>
        <begin position="29"/>
        <end position="149"/>
    </location>
</feature>
<dbReference type="InterPro" id="IPR050266">
    <property type="entry name" value="AB_hydrolase_sf"/>
</dbReference>
<dbReference type="GO" id="GO:0016020">
    <property type="term" value="C:membrane"/>
    <property type="evidence" value="ECO:0007669"/>
    <property type="project" value="TreeGrafter"/>
</dbReference>
<reference evidence="2 3" key="1">
    <citation type="submission" date="2015-08" db="EMBL/GenBank/DDBJ databases">
        <title>Antibacterial properties of a collection of Vibrionaceae strains.</title>
        <authorList>
            <person name="Giubergia S."/>
        </authorList>
    </citation>
    <scope>NUCLEOTIDE SEQUENCE [LARGE SCALE GENOMIC DNA]</scope>
    <source>
        <strain evidence="2 3">S0821</strain>
    </source>
</reference>
<dbReference type="InParanoid" id="A0A0Q2RN05"/>
<dbReference type="GO" id="GO:0016787">
    <property type="term" value="F:hydrolase activity"/>
    <property type="evidence" value="ECO:0007669"/>
    <property type="project" value="UniProtKB-KW"/>
</dbReference>
<dbReference type="Pfam" id="PF00561">
    <property type="entry name" value="Abhydrolase_1"/>
    <property type="match status" value="1"/>
</dbReference>
<dbReference type="Gene3D" id="3.40.50.1820">
    <property type="entry name" value="alpha/beta hydrolase"/>
    <property type="match status" value="1"/>
</dbReference>
<sequence length="285" mass="32160">MLQARSYRIAEGRLAALEMGSAETAETSLIFVHGWLDNAASFQTVMRELHRLNPDWHLCAIDLPGHGHSDHKSGHSFYPFHDYIDDIYQLLVNFSSNRRVLVGHSLGALIASCYSAAFPDQVAGLVQIEGFGPLAESPALSVQRLRHGVMSRQRIRRKPERGYASLEQALERRVAANQIAAELLAPIVERGIALVGDQWRWRHDSKLKSDSLYRMSWEHAQAVLAEIRCPQRIILGDQGFQHLQHDRRISPNDRLEMFTIPGGHHCHLEQPSCVAELIFGLVNKI</sequence>
<keyword evidence="2" id="KW-0378">Hydrolase</keyword>
<name>A0A0Q2RN05_VIBFU</name>
<dbReference type="PANTHER" id="PTHR43798:SF33">
    <property type="entry name" value="HYDROLASE, PUTATIVE (AFU_ORTHOLOGUE AFUA_2G14860)-RELATED"/>
    <property type="match status" value="1"/>
</dbReference>
<dbReference type="InterPro" id="IPR029058">
    <property type="entry name" value="AB_hydrolase_fold"/>
</dbReference>
<dbReference type="RefSeq" id="WP_055466288.1">
    <property type="nucleotide sequence ID" value="NZ_CP035696.1"/>
</dbReference>
<protein>
    <submittedName>
        <fullName evidence="2">Hydrolase</fullName>
    </submittedName>
</protein>
<dbReference type="EMBL" id="LKHS01000010">
    <property type="protein sequence ID" value="KQH85366.1"/>
    <property type="molecule type" value="Genomic_DNA"/>
</dbReference>